<dbReference type="InterPro" id="IPR044643">
    <property type="entry name" value="TrpF_fam"/>
</dbReference>
<evidence type="ECO:0000256" key="8">
    <source>
        <dbReference type="ARBA" id="ARBA00023235"/>
    </source>
</evidence>
<evidence type="ECO:0000256" key="6">
    <source>
        <dbReference type="ARBA" id="ARBA00022822"/>
    </source>
</evidence>
<evidence type="ECO:0000256" key="1">
    <source>
        <dbReference type="ARBA" id="ARBA00001164"/>
    </source>
</evidence>
<evidence type="ECO:0000256" key="7">
    <source>
        <dbReference type="ARBA" id="ARBA00023141"/>
    </source>
</evidence>
<keyword evidence="8 9" id="KW-0413">Isomerase</keyword>
<dbReference type="Gene3D" id="3.20.20.70">
    <property type="entry name" value="Aldolase class I"/>
    <property type="match status" value="1"/>
</dbReference>
<name>A0ABS9ZWP8_9SPHI</name>
<reference evidence="11" key="1">
    <citation type="submission" date="2022-03" db="EMBL/GenBank/DDBJ databases">
        <authorList>
            <person name="Woo C.Y."/>
        </authorList>
    </citation>
    <scope>NUCLEOTIDE SEQUENCE</scope>
    <source>
        <strain evidence="11">CYS-01</strain>
    </source>
</reference>
<dbReference type="InterPro" id="IPR001240">
    <property type="entry name" value="PRAI_dom"/>
</dbReference>
<accession>A0ABS9ZWP8</accession>
<dbReference type="InterPro" id="IPR011060">
    <property type="entry name" value="RibuloseP-bd_barrel"/>
</dbReference>
<organism evidence="11 12">
    <name type="scientific">Pedobacter montanisoli</name>
    <dbReference type="NCBI Taxonomy" id="2923277"/>
    <lineage>
        <taxon>Bacteria</taxon>
        <taxon>Pseudomonadati</taxon>
        <taxon>Bacteroidota</taxon>
        <taxon>Sphingobacteriia</taxon>
        <taxon>Sphingobacteriales</taxon>
        <taxon>Sphingobacteriaceae</taxon>
        <taxon>Pedobacter</taxon>
    </lineage>
</organism>
<evidence type="ECO:0000313" key="12">
    <source>
        <dbReference type="Proteomes" id="UP001165460"/>
    </source>
</evidence>
<comment type="catalytic activity">
    <reaction evidence="1 9">
        <text>N-(5-phospho-beta-D-ribosyl)anthranilate = 1-(2-carboxyphenylamino)-1-deoxy-D-ribulose 5-phosphate</text>
        <dbReference type="Rhea" id="RHEA:21540"/>
        <dbReference type="ChEBI" id="CHEBI:18277"/>
        <dbReference type="ChEBI" id="CHEBI:58613"/>
        <dbReference type="EC" id="5.3.1.24"/>
    </reaction>
</comment>
<evidence type="ECO:0000256" key="9">
    <source>
        <dbReference type="HAMAP-Rule" id="MF_00135"/>
    </source>
</evidence>
<evidence type="ECO:0000313" key="11">
    <source>
        <dbReference type="EMBL" id="MCJ0742730.1"/>
    </source>
</evidence>
<dbReference type="CDD" id="cd00405">
    <property type="entry name" value="PRAI"/>
    <property type="match status" value="1"/>
</dbReference>
<keyword evidence="12" id="KW-1185">Reference proteome</keyword>
<comment type="similarity">
    <text evidence="9">Belongs to the TrpF family.</text>
</comment>
<sequence>MMLPGEIKIKVCGMSRAANIAELAELQPHYMGFIFYPQSPRMITPVSAELIRYIPEPIKTTGVFVNEEIDKVEAMIRQHGLKAIQLHGNESPEYCKTLQAFNVEVIKAFGIDEDFDFTVLESYVDAVDFFLFDTQTQNYGGSGKVFNWQLLDRYNLQKPYFLSGGIDLQHVEEIKKINDKRLYAIDLNSRFEIEPGLKDINKLQRFLKELIEVQD</sequence>
<dbReference type="EMBL" id="JALGBH010000002">
    <property type="protein sequence ID" value="MCJ0742730.1"/>
    <property type="molecule type" value="Genomic_DNA"/>
</dbReference>
<comment type="pathway">
    <text evidence="2 9">Amino-acid biosynthesis; L-tryptophan biosynthesis; L-tryptophan from chorismate: step 3/5.</text>
</comment>
<dbReference type="InterPro" id="IPR013785">
    <property type="entry name" value="Aldolase_TIM"/>
</dbReference>
<keyword evidence="6 9" id="KW-0822">Tryptophan biosynthesis</keyword>
<dbReference type="SUPFAM" id="SSF51366">
    <property type="entry name" value="Ribulose-phoshate binding barrel"/>
    <property type="match status" value="1"/>
</dbReference>
<feature type="domain" description="N-(5'phosphoribosyl) anthranilate isomerase (PRAI)" evidence="10">
    <location>
        <begin position="10"/>
        <end position="208"/>
    </location>
</feature>
<keyword evidence="5 9" id="KW-0028">Amino-acid biosynthesis</keyword>
<dbReference type="EC" id="5.3.1.24" evidence="3 9"/>
<dbReference type="RefSeq" id="WP_243361456.1">
    <property type="nucleotide sequence ID" value="NZ_JALGBH010000002.1"/>
</dbReference>
<gene>
    <name evidence="9" type="primary">trpF</name>
    <name evidence="11" type="ORF">MMF97_08420</name>
</gene>
<evidence type="ECO:0000256" key="3">
    <source>
        <dbReference type="ARBA" id="ARBA00012572"/>
    </source>
</evidence>
<evidence type="ECO:0000256" key="2">
    <source>
        <dbReference type="ARBA" id="ARBA00004664"/>
    </source>
</evidence>
<dbReference type="PANTHER" id="PTHR42894:SF1">
    <property type="entry name" value="N-(5'-PHOSPHORIBOSYL)ANTHRANILATE ISOMERASE"/>
    <property type="match status" value="1"/>
</dbReference>
<dbReference type="HAMAP" id="MF_00135">
    <property type="entry name" value="PRAI"/>
    <property type="match status" value="1"/>
</dbReference>
<dbReference type="GO" id="GO:0016853">
    <property type="term" value="F:isomerase activity"/>
    <property type="evidence" value="ECO:0007669"/>
    <property type="project" value="UniProtKB-KW"/>
</dbReference>
<dbReference type="PANTHER" id="PTHR42894">
    <property type="entry name" value="N-(5'-PHOSPHORIBOSYL)ANTHRANILATE ISOMERASE"/>
    <property type="match status" value="1"/>
</dbReference>
<evidence type="ECO:0000256" key="4">
    <source>
        <dbReference type="ARBA" id="ARBA00022272"/>
    </source>
</evidence>
<evidence type="ECO:0000256" key="5">
    <source>
        <dbReference type="ARBA" id="ARBA00022605"/>
    </source>
</evidence>
<comment type="caution">
    <text evidence="11">The sequence shown here is derived from an EMBL/GenBank/DDBJ whole genome shotgun (WGS) entry which is preliminary data.</text>
</comment>
<keyword evidence="7 9" id="KW-0057">Aromatic amino acid biosynthesis</keyword>
<evidence type="ECO:0000259" key="10">
    <source>
        <dbReference type="Pfam" id="PF00697"/>
    </source>
</evidence>
<dbReference type="Pfam" id="PF00697">
    <property type="entry name" value="PRAI"/>
    <property type="match status" value="1"/>
</dbReference>
<proteinExistence type="inferred from homology"/>
<dbReference type="Proteomes" id="UP001165460">
    <property type="component" value="Unassembled WGS sequence"/>
</dbReference>
<protein>
    <recommendedName>
        <fullName evidence="4 9">N-(5'-phosphoribosyl)anthranilate isomerase</fullName>
        <shortName evidence="9">PRAI</shortName>
        <ecNumber evidence="3 9">5.3.1.24</ecNumber>
    </recommendedName>
</protein>